<evidence type="ECO:0000256" key="2">
    <source>
        <dbReference type="SAM" id="Phobius"/>
    </source>
</evidence>
<keyword evidence="2" id="KW-0812">Transmembrane</keyword>
<feature type="compositionally biased region" description="Polar residues" evidence="1">
    <location>
        <begin position="139"/>
        <end position="151"/>
    </location>
</feature>
<comment type="caution">
    <text evidence="3">The sequence shown here is derived from an EMBL/GenBank/DDBJ whole genome shotgun (WGS) entry which is preliminary data.</text>
</comment>
<feature type="region of interest" description="Disordered" evidence="1">
    <location>
        <begin position="100"/>
        <end position="247"/>
    </location>
</feature>
<feature type="compositionally biased region" description="Basic and acidic residues" evidence="1">
    <location>
        <begin position="457"/>
        <end position="467"/>
    </location>
</feature>
<proteinExistence type="predicted"/>
<protein>
    <submittedName>
        <fullName evidence="3">Uncharacterized protein</fullName>
    </submittedName>
</protein>
<organism evidence="3 4">
    <name type="scientific">Littorina saxatilis</name>
    <dbReference type="NCBI Taxonomy" id="31220"/>
    <lineage>
        <taxon>Eukaryota</taxon>
        <taxon>Metazoa</taxon>
        <taxon>Spiralia</taxon>
        <taxon>Lophotrochozoa</taxon>
        <taxon>Mollusca</taxon>
        <taxon>Gastropoda</taxon>
        <taxon>Caenogastropoda</taxon>
        <taxon>Littorinimorpha</taxon>
        <taxon>Littorinoidea</taxon>
        <taxon>Littorinidae</taxon>
        <taxon>Littorina</taxon>
    </lineage>
</organism>
<dbReference type="EMBL" id="JBAMIC010002158">
    <property type="protein sequence ID" value="KAK7089336.1"/>
    <property type="molecule type" value="Genomic_DNA"/>
</dbReference>
<evidence type="ECO:0000313" key="4">
    <source>
        <dbReference type="Proteomes" id="UP001374579"/>
    </source>
</evidence>
<evidence type="ECO:0000313" key="3">
    <source>
        <dbReference type="EMBL" id="KAK7089336.1"/>
    </source>
</evidence>
<keyword evidence="2" id="KW-1133">Transmembrane helix</keyword>
<name>A0AAN9ALT2_9CAEN</name>
<feature type="compositionally biased region" description="Polar residues" evidence="1">
    <location>
        <begin position="198"/>
        <end position="211"/>
    </location>
</feature>
<feature type="compositionally biased region" description="Basic and acidic residues" evidence="1">
    <location>
        <begin position="488"/>
        <end position="501"/>
    </location>
</feature>
<evidence type="ECO:0000256" key="1">
    <source>
        <dbReference type="SAM" id="MobiDB-lite"/>
    </source>
</evidence>
<feature type="transmembrane region" description="Helical" evidence="2">
    <location>
        <begin position="262"/>
        <end position="285"/>
    </location>
</feature>
<feature type="compositionally biased region" description="Basic and acidic residues" evidence="1">
    <location>
        <begin position="112"/>
        <end position="131"/>
    </location>
</feature>
<feature type="compositionally biased region" description="Basic residues" evidence="1">
    <location>
        <begin position="156"/>
        <end position="178"/>
    </location>
</feature>
<feature type="compositionally biased region" description="Low complexity" evidence="1">
    <location>
        <begin position="444"/>
        <end position="456"/>
    </location>
</feature>
<dbReference type="AlphaFoldDB" id="A0AAN9ALT2"/>
<accession>A0AAN9ALT2</accession>
<feature type="compositionally biased region" description="Polar residues" evidence="1">
    <location>
        <begin position="100"/>
        <end position="111"/>
    </location>
</feature>
<feature type="region of interest" description="Disordered" evidence="1">
    <location>
        <begin position="405"/>
        <end position="501"/>
    </location>
</feature>
<keyword evidence="4" id="KW-1185">Reference proteome</keyword>
<gene>
    <name evidence="3" type="ORF">V1264_025143</name>
</gene>
<reference evidence="3 4" key="1">
    <citation type="submission" date="2024-02" db="EMBL/GenBank/DDBJ databases">
        <title>Chromosome-scale genome assembly of the rough periwinkle Littorina saxatilis.</title>
        <authorList>
            <person name="De Jode A."/>
            <person name="Faria R."/>
            <person name="Formenti G."/>
            <person name="Sims Y."/>
            <person name="Smith T.P."/>
            <person name="Tracey A."/>
            <person name="Wood J.M.D."/>
            <person name="Zagrodzka Z.B."/>
            <person name="Johannesson K."/>
            <person name="Butlin R.K."/>
            <person name="Leder E.H."/>
        </authorList>
    </citation>
    <scope>NUCLEOTIDE SEQUENCE [LARGE SCALE GENOMIC DNA]</scope>
    <source>
        <strain evidence="3">Snail1</strain>
        <tissue evidence="3">Muscle</tissue>
    </source>
</reference>
<sequence>MRIMCVAVVLIVYISDRQELGLHAGSEVQQKENGEGRARKKVFHDKNIHHHQGTALPLLMFRTVDDGRTRLPNHHRNDINIVKMFTGKIRAENRLDNKLANTHNSWSNSTGDGKRLDNNSKSHDSTDRKAGATDLKISELNNKGRTVSIKTTEIHKNRHTRIKKWRQRPRRSRRSSPKRSRENTRRSPSGRTAEALPQETTASPSIRSQEGVTAHTDDLTGRQLVFADSESDSDSDSTSTVKPARSSDSLLAQQTTFTKVSILILMTFPPGVFLGYLTIAVIFILRYRRCLCCLEGCEGACNRMLHLERRPQHNYLPRLSQVQISARHVYIPRRKPSMAYQEDRKLLVSQFEEDRKEFQRTGIDPQVDTDDLQDFKDSPSMTRKEWLRKRLQWWLGNDRRRALTGYHTDPNGPPEEFTPQAINWKDPNKKHHHHGVKTSSSDFTSVSMTRSRTTNSTRERTEAKKEEDSDGDESSVDTASYESEASEAAERSEAGEKEDGD</sequence>
<dbReference type="Proteomes" id="UP001374579">
    <property type="component" value="Unassembled WGS sequence"/>
</dbReference>
<keyword evidence="2" id="KW-0472">Membrane</keyword>